<evidence type="ECO:0000313" key="2">
    <source>
        <dbReference type="Proteomes" id="UP000318405"/>
    </source>
</evidence>
<dbReference type="EMBL" id="VLTJ01000020">
    <property type="protein sequence ID" value="TSH95710.1"/>
    <property type="molecule type" value="Genomic_DNA"/>
</dbReference>
<dbReference type="RefSeq" id="WP_143947999.1">
    <property type="nucleotide sequence ID" value="NZ_BAABMB010000002.1"/>
</dbReference>
<name>A0A556AS18_9BURK</name>
<organism evidence="1 2">
    <name type="scientific">Verticiella sediminum</name>
    <dbReference type="NCBI Taxonomy" id="1247510"/>
    <lineage>
        <taxon>Bacteria</taxon>
        <taxon>Pseudomonadati</taxon>
        <taxon>Pseudomonadota</taxon>
        <taxon>Betaproteobacteria</taxon>
        <taxon>Burkholderiales</taxon>
        <taxon>Alcaligenaceae</taxon>
        <taxon>Verticiella</taxon>
    </lineage>
</organism>
<dbReference type="Proteomes" id="UP000318405">
    <property type="component" value="Unassembled WGS sequence"/>
</dbReference>
<proteinExistence type="predicted"/>
<protein>
    <submittedName>
        <fullName evidence="1">Uncharacterized protein</fullName>
    </submittedName>
</protein>
<accession>A0A556AS18</accession>
<reference evidence="1 2" key="1">
    <citation type="submission" date="2019-07" db="EMBL/GenBank/DDBJ databases">
        <title>Qingshengfaniella alkalisoli gen. nov., sp. nov., isolated from saline soil.</title>
        <authorList>
            <person name="Xu L."/>
            <person name="Huang X.-X."/>
            <person name="Sun J.-Q."/>
        </authorList>
    </citation>
    <scope>NUCLEOTIDE SEQUENCE [LARGE SCALE GENOMIC DNA]</scope>
    <source>
        <strain evidence="1 2">DSM 27279</strain>
    </source>
</reference>
<sequence>MLDDNSMHSVTDRFQVVDRDGNPHRVEEVTVIDEEANDVCGGPCVFYRFTDGRRLTAYSGGHEFRDDASGEMYARL</sequence>
<gene>
    <name evidence="1" type="ORF">FOZ76_09940</name>
</gene>
<keyword evidence="2" id="KW-1185">Reference proteome</keyword>
<comment type="caution">
    <text evidence="1">The sequence shown here is derived from an EMBL/GenBank/DDBJ whole genome shotgun (WGS) entry which is preliminary data.</text>
</comment>
<evidence type="ECO:0000313" key="1">
    <source>
        <dbReference type="EMBL" id="TSH95710.1"/>
    </source>
</evidence>
<dbReference type="AlphaFoldDB" id="A0A556AS18"/>